<protein>
    <submittedName>
        <fullName evidence="1">ATP-GRASP peptide maturase, grasp-with-spasm system</fullName>
    </submittedName>
</protein>
<name>A0A380CHJ9_SPHSI</name>
<dbReference type="SUPFAM" id="SSF56059">
    <property type="entry name" value="Glutathione synthetase ATP-binding domain-like"/>
    <property type="match status" value="1"/>
</dbReference>
<dbReference type="Gene3D" id="3.30.470.20">
    <property type="entry name" value="ATP-grasp fold, B domain"/>
    <property type="match status" value="1"/>
</dbReference>
<evidence type="ECO:0000313" key="2">
    <source>
        <dbReference type="Proteomes" id="UP000254893"/>
    </source>
</evidence>
<evidence type="ECO:0000313" key="1">
    <source>
        <dbReference type="EMBL" id="SUJ19270.1"/>
    </source>
</evidence>
<reference evidence="1 2" key="1">
    <citation type="submission" date="2018-06" db="EMBL/GenBank/DDBJ databases">
        <authorList>
            <consortium name="Pathogen Informatics"/>
            <person name="Doyle S."/>
        </authorList>
    </citation>
    <scope>NUCLEOTIDE SEQUENCE [LARGE SCALE GENOMIC DNA]</scope>
    <source>
        <strain evidence="1 2">NCTC11388</strain>
    </source>
</reference>
<sequence>MILIISKNNEITTTAVIKWLRALHKPFIRIHEDEVFEIHTSEKRFVLKSQRNQFFLDEISAVWYRRGGIVFNELKYHNKAVNRYMFEVQHWLTDYVIQTLEGKKHINKQSNSHVNKLLVLEKAKEAGLAVPMYFLAEDMEDVIAHQTIVKPISGTPIIDDIHENQSGIMYTSLIEQKKESDFFISFFQEKIEKDFEVRSFYLNGKIHSTAIISQNDEKTRIDHRRYNTQTPNRNVRYKLPEEVEHKIDVLMQSLDLNSGSLDFIKSGDTFYFLEINAIGQFLGMSNTCNYGLEKEIAAYL</sequence>
<gene>
    <name evidence="1" type="ORF">NCTC11388_02864</name>
</gene>
<dbReference type="InterPro" id="IPR026455">
    <property type="entry name" value="GRASP_w_spasm"/>
</dbReference>
<dbReference type="EMBL" id="UGYW01000002">
    <property type="protein sequence ID" value="SUJ19270.1"/>
    <property type="molecule type" value="Genomic_DNA"/>
</dbReference>
<dbReference type="Proteomes" id="UP000254893">
    <property type="component" value="Unassembled WGS sequence"/>
</dbReference>
<dbReference type="PANTHER" id="PTHR21621:SF0">
    <property type="entry name" value="BETA-CITRYLGLUTAMATE SYNTHASE B-RELATED"/>
    <property type="match status" value="1"/>
</dbReference>
<proteinExistence type="predicted"/>
<dbReference type="NCBIfam" id="TIGR04192">
    <property type="entry name" value="GRASP_w_spasm"/>
    <property type="match status" value="1"/>
</dbReference>
<dbReference type="GO" id="GO:0018169">
    <property type="term" value="F:ribosomal S6-glutamic acid ligase activity"/>
    <property type="evidence" value="ECO:0007669"/>
    <property type="project" value="TreeGrafter"/>
</dbReference>
<dbReference type="PANTHER" id="PTHR21621">
    <property type="entry name" value="RIBOSOMAL PROTEIN S6 MODIFICATION PROTEIN"/>
    <property type="match status" value="1"/>
</dbReference>
<dbReference type="GO" id="GO:0009432">
    <property type="term" value="P:SOS response"/>
    <property type="evidence" value="ECO:0007669"/>
    <property type="project" value="TreeGrafter"/>
</dbReference>
<accession>A0A380CHJ9</accession>
<organism evidence="1 2">
    <name type="scientific">Sphingobacterium spiritivorum</name>
    <name type="common">Flavobacterium spiritivorum</name>
    <dbReference type="NCBI Taxonomy" id="258"/>
    <lineage>
        <taxon>Bacteria</taxon>
        <taxon>Pseudomonadati</taxon>
        <taxon>Bacteroidota</taxon>
        <taxon>Sphingobacteriia</taxon>
        <taxon>Sphingobacteriales</taxon>
        <taxon>Sphingobacteriaceae</taxon>
        <taxon>Sphingobacterium</taxon>
    </lineage>
</organism>
<dbReference type="RefSeq" id="WP_115170605.1">
    <property type="nucleotide sequence ID" value="NZ_UGYW01000002.1"/>
</dbReference>
<dbReference type="AlphaFoldDB" id="A0A380CHJ9"/>
<dbReference type="GO" id="GO:0005737">
    <property type="term" value="C:cytoplasm"/>
    <property type="evidence" value="ECO:0007669"/>
    <property type="project" value="TreeGrafter"/>
</dbReference>